<proteinExistence type="inferred from homology"/>
<dbReference type="InterPro" id="IPR007197">
    <property type="entry name" value="rSAM"/>
</dbReference>
<dbReference type="EMBL" id="LAZR01032176">
    <property type="protein sequence ID" value="KKL51640.1"/>
    <property type="molecule type" value="Genomic_DNA"/>
</dbReference>
<dbReference type="PANTHER" id="PTHR43273">
    <property type="entry name" value="ANAEROBIC SULFATASE-MATURATING ENZYME HOMOLOG ASLB-RELATED"/>
    <property type="match status" value="1"/>
</dbReference>
<gene>
    <name evidence="8" type="ORF">LCGC14_2293460</name>
</gene>
<dbReference type="Gene3D" id="3.20.20.70">
    <property type="entry name" value="Aldolase class I"/>
    <property type="match status" value="1"/>
</dbReference>
<dbReference type="InterPro" id="IPR058240">
    <property type="entry name" value="rSAM_sf"/>
</dbReference>
<dbReference type="InterPro" id="IPR013785">
    <property type="entry name" value="Aldolase_TIM"/>
</dbReference>
<comment type="caution">
    <text evidence="8">The sequence shown here is derived from an EMBL/GenBank/DDBJ whole genome shotgun (WGS) entry which is preliminary data.</text>
</comment>
<dbReference type="SUPFAM" id="SSF102114">
    <property type="entry name" value="Radical SAM enzymes"/>
    <property type="match status" value="1"/>
</dbReference>
<dbReference type="AlphaFoldDB" id="A0A0F9F309"/>
<dbReference type="PROSITE" id="PS51918">
    <property type="entry name" value="RADICAL_SAM"/>
    <property type="match status" value="1"/>
</dbReference>
<dbReference type="GO" id="GO:0051536">
    <property type="term" value="F:iron-sulfur cluster binding"/>
    <property type="evidence" value="ECO:0007669"/>
    <property type="project" value="UniProtKB-KW"/>
</dbReference>
<dbReference type="InterPro" id="IPR023885">
    <property type="entry name" value="4Fe4S-binding_SPASM_dom"/>
</dbReference>
<dbReference type="SFLD" id="SFLDG01067">
    <property type="entry name" value="SPASM/twitch_domain_containing"/>
    <property type="match status" value="1"/>
</dbReference>
<protein>
    <recommendedName>
        <fullName evidence="7">Radical SAM core domain-containing protein</fullName>
    </recommendedName>
</protein>
<sequence>METTTYLLTEPLGHGKVIVVNCLSGAVDIFEKVMFEKISASQFNGIDPKLIMALKERGYLFDNKQKEMNALLSLAQKYSVAEKDRIVDIMICPTLDCNLACPYCFQKGVERNQYITGPYEDALFRGVKNLARSLKGDKVVQLFGGEPLLPKNKPLVNKIFSFCRKEQMPIAITTNGTTLLSYKSDIKTYSDTIKLMQITIDGPPDIHNKRRVPPNKKPTFAKILEGIKFVASCNIGVQVRINIDKTNIAALPRLADILYVQGLTENKYIRFALAPVENHCPKNSTEDLLDESELLENLSILGQRHERMKIFSHKRIPKIVRHLNSVLHNEYSGPSISYCEANRDCYYVFTPDGSIYPCSEAAGHEELAIGSYYPDLKINEEQLNIWKNRSILTLTKCRNCNIAPLCGGGCSFAAYNFNSDVSQPYCHQAQKVIREHLSKHKYDLYEKALSRSA</sequence>
<comment type="cofactor">
    <cofactor evidence="1">
        <name>[4Fe-4S] cluster</name>
        <dbReference type="ChEBI" id="CHEBI:49883"/>
    </cofactor>
</comment>
<dbReference type="UniPathway" id="UPA00782"/>
<organism evidence="8">
    <name type="scientific">marine sediment metagenome</name>
    <dbReference type="NCBI Taxonomy" id="412755"/>
    <lineage>
        <taxon>unclassified sequences</taxon>
        <taxon>metagenomes</taxon>
        <taxon>ecological metagenomes</taxon>
    </lineage>
</organism>
<keyword evidence="4" id="KW-0408">Iron</keyword>
<evidence type="ECO:0000256" key="2">
    <source>
        <dbReference type="ARBA" id="ARBA00022691"/>
    </source>
</evidence>
<feature type="domain" description="Radical SAM core" evidence="7">
    <location>
        <begin position="81"/>
        <end position="306"/>
    </location>
</feature>
<dbReference type="CDD" id="cd01335">
    <property type="entry name" value="Radical_SAM"/>
    <property type="match status" value="1"/>
</dbReference>
<accession>A0A0F9F309</accession>
<dbReference type="PANTHER" id="PTHR43273:SF3">
    <property type="entry name" value="ANAEROBIC SULFATASE-MATURATING ENZYME HOMOLOG ASLB-RELATED"/>
    <property type="match status" value="1"/>
</dbReference>
<evidence type="ECO:0000259" key="7">
    <source>
        <dbReference type="PROSITE" id="PS51918"/>
    </source>
</evidence>
<dbReference type="GO" id="GO:0046872">
    <property type="term" value="F:metal ion binding"/>
    <property type="evidence" value="ECO:0007669"/>
    <property type="project" value="UniProtKB-KW"/>
</dbReference>
<evidence type="ECO:0000256" key="6">
    <source>
        <dbReference type="ARBA" id="ARBA00023601"/>
    </source>
</evidence>
<reference evidence="8" key="1">
    <citation type="journal article" date="2015" name="Nature">
        <title>Complex archaea that bridge the gap between prokaryotes and eukaryotes.</title>
        <authorList>
            <person name="Spang A."/>
            <person name="Saw J.H."/>
            <person name="Jorgensen S.L."/>
            <person name="Zaremba-Niedzwiedzka K."/>
            <person name="Martijn J."/>
            <person name="Lind A.E."/>
            <person name="van Eijk R."/>
            <person name="Schleper C."/>
            <person name="Guy L."/>
            <person name="Ettema T.J."/>
        </authorList>
    </citation>
    <scope>NUCLEOTIDE SEQUENCE</scope>
</reference>
<dbReference type="NCBIfam" id="TIGR04085">
    <property type="entry name" value="rSAM_more_4Fe4S"/>
    <property type="match status" value="1"/>
</dbReference>
<name>A0A0F9F309_9ZZZZ</name>
<comment type="similarity">
    <text evidence="6">Belongs to the radical SAM superfamily. Anaerobic sulfatase-maturating enzyme family.</text>
</comment>
<dbReference type="InterPro" id="IPR023867">
    <property type="entry name" value="Sulphatase_maturase_rSAM"/>
</dbReference>
<keyword evidence="5" id="KW-0411">Iron-sulfur</keyword>
<dbReference type="GO" id="GO:0016491">
    <property type="term" value="F:oxidoreductase activity"/>
    <property type="evidence" value="ECO:0007669"/>
    <property type="project" value="InterPro"/>
</dbReference>
<evidence type="ECO:0000256" key="4">
    <source>
        <dbReference type="ARBA" id="ARBA00023004"/>
    </source>
</evidence>
<keyword evidence="2" id="KW-0949">S-adenosyl-L-methionine</keyword>
<evidence type="ECO:0000256" key="3">
    <source>
        <dbReference type="ARBA" id="ARBA00022723"/>
    </source>
</evidence>
<evidence type="ECO:0000256" key="5">
    <source>
        <dbReference type="ARBA" id="ARBA00023014"/>
    </source>
</evidence>
<dbReference type="SFLD" id="SFLDS00029">
    <property type="entry name" value="Radical_SAM"/>
    <property type="match status" value="1"/>
</dbReference>
<evidence type="ECO:0000256" key="1">
    <source>
        <dbReference type="ARBA" id="ARBA00001966"/>
    </source>
</evidence>
<evidence type="ECO:0000313" key="8">
    <source>
        <dbReference type="EMBL" id="KKL51640.1"/>
    </source>
</evidence>
<keyword evidence="3" id="KW-0479">Metal-binding</keyword>
<dbReference type="Pfam" id="PF04055">
    <property type="entry name" value="Radical_SAM"/>
    <property type="match status" value="1"/>
</dbReference>